<dbReference type="AlphaFoldDB" id="A0A653CT86"/>
<reference evidence="1 2" key="1">
    <citation type="submission" date="2019-01" db="EMBL/GenBank/DDBJ databases">
        <authorList>
            <person name="Sayadi A."/>
        </authorList>
    </citation>
    <scope>NUCLEOTIDE SEQUENCE [LARGE SCALE GENOMIC DNA]</scope>
</reference>
<dbReference type="Proteomes" id="UP000410492">
    <property type="component" value="Unassembled WGS sequence"/>
</dbReference>
<dbReference type="EMBL" id="CAACVG010008620">
    <property type="protein sequence ID" value="VEN50487.1"/>
    <property type="molecule type" value="Genomic_DNA"/>
</dbReference>
<name>A0A653CT86_CALMS</name>
<organism evidence="1 2">
    <name type="scientific">Callosobruchus maculatus</name>
    <name type="common">Southern cowpea weevil</name>
    <name type="synonym">Pulse bruchid</name>
    <dbReference type="NCBI Taxonomy" id="64391"/>
    <lineage>
        <taxon>Eukaryota</taxon>
        <taxon>Metazoa</taxon>
        <taxon>Ecdysozoa</taxon>
        <taxon>Arthropoda</taxon>
        <taxon>Hexapoda</taxon>
        <taxon>Insecta</taxon>
        <taxon>Pterygota</taxon>
        <taxon>Neoptera</taxon>
        <taxon>Endopterygota</taxon>
        <taxon>Coleoptera</taxon>
        <taxon>Polyphaga</taxon>
        <taxon>Cucujiformia</taxon>
        <taxon>Chrysomeloidea</taxon>
        <taxon>Chrysomelidae</taxon>
        <taxon>Bruchinae</taxon>
        <taxon>Bruchini</taxon>
        <taxon>Callosobruchus</taxon>
    </lineage>
</organism>
<protein>
    <submittedName>
        <fullName evidence="1">Uncharacterized protein</fullName>
    </submittedName>
</protein>
<evidence type="ECO:0000313" key="1">
    <source>
        <dbReference type="EMBL" id="VEN50487.1"/>
    </source>
</evidence>
<keyword evidence="2" id="KW-1185">Reference proteome</keyword>
<dbReference type="OrthoDB" id="6732173at2759"/>
<gene>
    <name evidence="1" type="ORF">CALMAC_LOCUS11245</name>
</gene>
<sequence length="106" mass="12205">MYVMEPFISEMEKPSELLINPYRHLHNVQYEILDWGQLLQLTEDCLQIEISQSGCDRINYATRQQAASEEWYNQRTGRIIASKFKQLPQLGATPDAIVHCTCCGKG</sequence>
<evidence type="ECO:0000313" key="2">
    <source>
        <dbReference type="Proteomes" id="UP000410492"/>
    </source>
</evidence>
<proteinExistence type="predicted"/>
<feature type="non-terminal residue" evidence="1">
    <location>
        <position position="106"/>
    </location>
</feature>
<accession>A0A653CT86</accession>